<dbReference type="RefSeq" id="WP_191200843.1">
    <property type="nucleotide sequence ID" value="NZ_BAAAPA010000001.1"/>
</dbReference>
<name>A0ABR8MKP4_9ACTN</name>
<accession>A0ABR8MKP4</accession>
<comment type="caution">
    <text evidence="1">The sequence shown here is derived from an EMBL/GenBank/DDBJ whole genome shotgun (WGS) entry which is preliminary data.</text>
</comment>
<organism evidence="1 2">
    <name type="scientific">Nocardioides hwasunensis</name>
    <dbReference type="NCBI Taxonomy" id="397258"/>
    <lineage>
        <taxon>Bacteria</taxon>
        <taxon>Bacillati</taxon>
        <taxon>Actinomycetota</taxon>
        <taxon>Actinomycetes</taxon>
        <taxon>Propionibacteriales</taxon>
        <taxon>Nocardioidaceae</taxon>
        <taxon>Nocardioides</taxon>
    </lineage>
</organism>
<evidence type="ECO:0000313" key="1">
    <source>
        <dbReference type="EMBL" id="MBD3916503.1"/>
    </source>
</evidence>
<proteinExistence type="predicted"/>
<dbReference type="EMBL" id="JACXYY010000008">
    <property type="protein sequence ID" value="MBD3916503.1"/>
    <property type="molecule type" value="Genomic_DNA"/>
</dbReference>
<evidence type="ECO:0000313" key="2">
    <source>
        <dbReference type="Proteomes" id="UP000649289"/>
    </source>
</evidence>
<sequence length="319" mass="34792">MTHALNMPRAGDFRFYDDWQLWSGTRGDFSTPTLVRDHVERVFAVQAQLQAPGLAPTFLVSYPDTPRSQAALDMSAEAVRQSPTSWLTIAGDQQFWSSGAELDAHIGALDQLQPGGWLLTIARGDNAMPPAATPEEIFGLMRTTYALSQDRPVRVAFGDVAALPAVAAGAEAVGTGWDMRQRLCAYQDFEERQADTGAGGGAWYQRPTLRGLMGGLSNGEYDVLVSERPTLALRLTPGTIGPQAEQAFAHHATVLTTVIDDLRSRSGQDRVDTLRAAYVAAVGEWPEVQRVTSTRLAASRWNTPFLQGVDLFRDSEGWI</sequence>
<reference evidence="1 2" key="1">
    <citation type="submission" date="2020-09" db="EMBL/GenBank/DDBJ databases">
        <title>novel species in genus Nocardioides.</title>
        <authorList>
            <person name="Zhang G."/>
        </authorList>
    </citation>
    <scope>NUCLEOTIDE SEQUENCE [LARGE SCALE GENOMIC DNA]</scope>
    <source>
        <strain evidence="1 2">19197</strain>
    </source>
</reference>
<keyword evidence="2" id="KW-1185">Reference proteome</keyword>
<protein>
    <submittedName>
        <fullName evidence="1">Uncharacterized protein</fullName>
    </submittedName>
</protein>
<gene>
    <name evidence="1" type="ORF">IEZ25_17945</name>
</gene>
<dbReference type="Proteomes" id="UP000649289">
    <property type="component" value="Unassembled WGS sequence"/>
</dbReference>